<feature type="compositionally biased region" description="Gly residues" evidence="1">
    <location>
        <begin position="72"/>
        <end position="86"/>
    </location>
</feature>
<reference evidence="3 4" key="2">
    <citation type="journal article" date="2014" name="BMC Genomics">
        <title>An improved genome of the model marine alga Ostreococcus tauri unfolds by assessing Illumina de novo assemblies.</title>
        <authorList>
            <person name="Blanc-Mathieu R."/>
            <person name="Verhelst B."/>
            <person name="Derelle E."/>
            <person name="Rombauts S."/>
            <person name="Bouget F.Y."/>
            <person name="Carre I."/>
            <person name="Chateau A."/>
            <person name="Eyre-Walker A."/>
            <person name="Grimsley N."/>
            <person name="Moreau H."/>
            <person name="Piegu B."/>
            <person name="Rivals E."/>
            <person name="Schackwitz W."/>
            <person name="Van de Peer Y."/>
            <person name="Piganeau G."/>
        </authorList>
    </citation>
    <scope>NUCLEOTIDE SEQUENCE [LARGE SCALE GENOMIC DNA]</scope>
    <source>
        <strain evidence="4">OTTH 0595 / CCAP 157/2 / RCC745</strain>
    </source>
</reference>
<dbReference type="OrthoDB" id="444265at2759"/>
<feature type="region of interest" description="Disordered" evidence="1">
    <location>
        <begin position="1"/>
        <end position="104"/>
    </location>
</feature>
<dbReference type="STRING" id="70448.A0A090M1I2"/>
<evidence type="ECO:0000313" key="4">
    <source>
        <dbReference type="Proteomes" id="UP000009170"/>
    </source>
</evidence>
<dbReference type="AlphaFoldDB" id="A0A090M1I2"/>
<dbReference type="SUPFAM" id="SSF49879">
    <property type="entry name" value="SMAD/FHA domain"/>
    <property type="match status" value="1"/>
</dbReference>
<keyword evidence="4" id="KW-1185">Reference proteome</keyword>
<dbReference type="KEGG" id="ota:OT_ostta05g03200"/>
<dbReference type="SMART" id="SM00240">
    <property type="entry name" value="FHA"/>
    <property type="match status" value="1"/>
</dbReference>
<protein>
    <submittedName>
        <fullName evidence="3">Forkhead-associated (FHA) domain</fullName>
    </submittedName>
</protein>
<dbReference type="InterPro" id="IPR050923">
    <property type="entry name" value="Cell_Proc_Reg/RNA_Proc"/>
</dbReference>
<organism evidence="3 4">
    <name type="scientific">Ostreococcus tauri</name>
    <name type="common">Marine green alga</name>
    <dbReference type="NCBI Taxonomy" id="70448"/>
    <lineage>
        <taxon>Eukaryota</taxon>
        <taxon>Viridiplantae</taxon>
        <taxon>Chlorophyta</taxon>
        <taxon>Mamiellophyceae</taxon>
        <taxon>Mamiellales</taxon>
        <taxon>Bathycoccaceae</taxon>
        <taxon>Ostreococcus</taxon>
    </lineage>
</organism>
<sequence length="265" mass="28546">MEDTARARSSEDGATTSNARARVGSIERARARGRGRERDGDAADDGRRARARRMRSRSRDGARDDGAHGARGRSGMGDDGVVGTSGGENARARERERGTAAAAAAAAAREESSFELSGLLAAESNAVRGVALKYVEPVGEARAPTGTWRLYVFKGAEECGEPYKLRGSKTRYLIGRDRTVADIPSDHPSCSKQHCVIQFRDVDDGRGVTPYAFDLGSANGTFVNKKRIQGETYVRLKSRDVLKFGASTRDYVLLDEDEALGGSRS</sequence>
<feature type="compositionally biased region" description="Basic and acidic residues" evidence="1">
    <location>
        <begin position="57"/>
        <end position="68"/>
    </location>
</feature>
<dbReference type="PROSITE" id="PS50006">
    <property type="entry name" value="FHA_DOMAIN"/>
    <property type="match status" value="1"/>
</dbReference>
<gene>
    <name evidence="3" type="ORF">OT_ostta05g03200</name>
</gene>
<dbReference type="Gene3D" id="2.60.200.20">
    <property type="match status" value="1"/>
</dbReference>
<dbReference type="Pfam" id="PF00498">
    <property type="entry name" value="FHA"/>
    <property type="match status" value="1"/>
</dbReference>
<name>A0A090M1I2_OSTTA</name>
<dbReference type="EMBL" id="CAID01000005">
    <property type="protein sequence ID" value="CEF98046.1"/>
    <property type="molecule type" value="Genomic_DNA"/>
</dbReference>
<proteinExistence type="predicted"/>
<dbReference type="PANTHER" id="PTHR23308">
    <property type="entry name" value="NUCLEAR INHIBITOR OF PROTEIN PHOSPHATASE-1"/>
    <property type="match status" value="1"/>
</dbReference>
<dbReference type="InterPro" id="IPR008984">
    <property type="entry name" value="SMAD_FHA_dom_sf"/>
</dbReference>
<evidence type="ECO:0000259" key="2">
    <source>
        <dbReference type="PROSITE" id="PS50006"/>
    </source>
</evidence>
<dbReference type="RefSeq" id="XP_022839045.1">
    <property type="nucleotide sequence ID" value="XM_022984300.1"/>
</dbReference>
<comment type="caution">
    <text evidence="3">The sequence shown here is derived from an EMBL/GenBank/DDBJ whole genome shotgun (WGS) entry which is preliminary data.</text>
</comment>
<feature type="domain" description="FHA" evidence="2">
    <location>
        <begin position="172"/>
        <end position="228"/>
    </location>
</feature>
<evidence type="ECO:0000256" key="1">
    <source>
        <dbReference type="SAM" id="MobiDB-lite"/>
    </source>
</evidence>
<accession>A0A090M1I2</accession>
<dbReference type="Proteomes" id="UP000009170">
    <property type="component" value="Unassembled WGS sequence"/>
</dbReference>
<feature type="compositionally biased region" description="Basic and acidic residues" evidence="1">
    <location>
        <begin position="1"/>
        <end position="11"/>
    </location>
</feature>
<evidence type="ECO:0000313" key="3">
    <source>
        <dbReference type="EMBL" id="CEF98046.1"/>
    </source>
</evidence>
<feature type="compositionally biased region" description="Basic and acidic residues" evidence="1">
    <location>
        <begin position="25"/>
        <end position="48"/>
    </location>
</feature>
<reference evidence="4" key="1">
    <citation type="journal article" date="2006" name="Proc. Natl. Acad. Sci. U.S.A.">
        <title>Genome analysis of the smallest free-living eukaryote Ostreococcus tauri unveils many unique features.</title>
        <authorList>
            <person name="Derelle E."/>
            <person name="Ferraz C."/>
            <person name="Rombauts S."/>
            <person name="Rouze P."/>
            <person name="Worden A.Z."/>
            <person name="Robbens S."/>
            <person name="Partensky F."/>
            <person name="Degroeve S."/>
            <person name="Echeynie S."/>
            <person name="Cooke R."/>
            <person name="Saeys Y."/>
            <person name="Wuyts J."/>
            <person name="Jabbari K."/>
            <person name="Bowler C."/>
            <person name="Panaud O."/>
            <person name="Piegu B."/>
            <person name="Ball S.G."/>
            <person name="Ral J.-P."/>
            <person name="Bouget F.-Y."/>
            <person name="Piganeau G."/>
            <person name="De Baets B."/>
            <person name="Picard A."/>
            <person name="Delseny M."/>
            <person name="Demaille J."/>
            <person name="Van de Peer Y."/>
            <person name="Moreau H."/>
        </authorList>
    </citation>
    <scope>NUCLEOTIDE SEQUENCE [LARGE SCALE GENOMIC DNA]</scope>
    <source>
        <strain evidence="4">OTTH 0595 / CCAP 157/2 / RCC745</strain>
    </source>
</reference>
<dbReference type="InterPro" id="IPR000253">
    <property type="entry name" value="FHA_dom"/>
</dbReference>
<dbReference type="InParanoid" id="A0A090M1I2"/>
<dbReference type="GeneID" id="34945851"/>